<accession>A0AA38TKH6</accession>
<dbReference type="Proteomes" id="UP001172457">
    <property type="component" value="Chromosome 3"/>
</dbReference>
<comment type="caution">
    <text evidence="8">The sequence shown here is derived from an EMBL/GenBank/DDBJ whole genome shotgun (WGS) entry which is preliminary data.</text>
</comment>
<dbReference type="GO" id="GO:0003677">
    <property type="term" value="F:DNA binding"/>
    <property type="evidence" value="ECO:0007669"/>
    <property type="project" value="UniProtKB-KW"/>
</dbReference>
<dbReference type="GO" id="GO:0046983">
    <property type="term" value="F:protein dimerization activity"/>
    <property type="evidence" value="ECO:0007669"/>
    <property type="project" value="InterPro"/>
</dbReference>
<dbReference type="EMBL" id="JARYMX010000003">
    <property type="protein sequence ID" value="KAJ9555691.1"/>
    <property type="molecule type" value="Genomic_DNA"/>
</dbReference>
<keyword evidence="2" id="KW-0805">Transcription regulation</keyword>
<evidence type="ECO:0000256" key="2">
    <source>
        <dbReference type="ARBA" id="ARBA00023015"/>
    </source>
</evidence>
<dbReference type="PROSITE" id="PS50066">
    <property type="entry name" value="MADS_BOX_2"/>
    <property type="match status" value="1"/>
</dbReference>
<proteinExistence type="predicted"/>
<feature type="region of interest" description="Disordered" evidence="6">
    <location>
        <begin position="40"/>
        <end position="61"/>
    </location>
</feature>
<evidence type="ECO:0000259" key="7">
    <source>
        <dbReference type="PROSITE" id="PS50066"/>
    </source>
</evidence>
<name>A0AA38TKH6_9ASTR</name>
<evidence type="ECO:0000256" key="4">
    <source>
        <dbReference type="ARBA" id="ARBA00023163"/>
    </source>
</evidence>
<dbReference type="Pfam" id="PF00319">
    <property type="entry name" value="SRF-TF"/>
    <property type="match status" value="1"/>
</dbReference>
<feature type="domain" description="MADS-box" evidence="7">
    <location>
        <begin position="183"/>
        <end position="231"/>
    </location>
</feature>
<dbReference type="Gene3D" id="3.40.1810.10">
    <property type="entry name" value="Transcription factor, MADS-box"/>
    <property type="match status" value="1"/>
</dbReference>
<dbReference type="InterPro" id="IPR002100">
    <property type="entry name" value="TF_MADSbox"/>
</dbReference>
<dbReference type="InterPro" id="IPR036879">
    <property type="entry name" value="TF_MADSbox_sf"/>
</dbReference>
<dbReference type="AlphaFoldDB" id="A0AA38TKH6"/>
<comment type="subcellular location">
    <subcellularLocation>
        <location evidence="1">Nucleus</location>
    </subcellularLocation>
</comment>
<keyword evidence="9" id="KW-1185">Reference proteome</keyword>
<keyword evidence="4" id="KW-0804">Transcription</keyword>
<keyword evidence="3" id="KW-0238">DNA-binding</keyword>
<evidence type="ECO:0000313" key="8">
    <source>
        <dbReference type="EMBL" id="KAJ9555691.1"/>
    </source>
</evidence>
<sequence>MTMIPRHPSGHDLSVEMRLDARGRHLRRVRTTKECELPSLHDTARPSYGSGFGSDVAREGADAQDTRMTSYVVARTQLLDSNFKVKDCQGATELVDKKRGLYRKNQKYYKDLSDIKHGYAYWGNGLGGGLHSLTRRAQKKGYTTIDACGLGAERLHHTVVCYVCLVLTIKVSPKKGVLLRKINGKGRDPNKEDRENSTNRHASELTLLCDAKVSVIMLSSTDKLHEYITPSITGFERWDACGPIFHAPKDKRPFHEDLRVMKKCNLKGYLMRGPTIRYDRRHKAL</sequence>
<keyword evidence="5" id="KW-0539">Nucleus</keyword>
<dbReference type="PRINTS" id="PR00404">
    <property type="entry name" value="MADSDOMAIN"/>
</dbReference>
<gene>
    <name evidence="8" type="ORF">OSB04_010305</name>
</gene>
<dbReference type="GO" id="GO:0005634">
    <property type="term" value="C:nucleus"/>
    <property type="evidence" value="ECO:0007669"/>
    <property type="project" value="UniProtKB-SubCell"/>
</dbReference>
<evidence type="ECO:0000256" key="3">
    <source>
        <dbReference type="ARBA" id="ARBA00023125"/>
    </source>
</evidence>
<organism evidence="8 9">
    <name type="scientific">Centaurea solstitialis</name>
    <name type="common">yellow star-thistle</name>
    <dbReference type="NCBI Taxonomy" id="347529"/>
    <lineage>
        <taxon>Eukaryota</taxon>
        <taxon>Viridiplantae</taxon>
        <taxon>Streptophyta</taxon>
        <taxon>Embryophyta</taxon>
        <taxon>Tracheophyta</taxon>
        <taxon>Spermatophyta</taxon>
        <taxon>Magnoliopsida</taxon>
        <taxon>eudicotyledons</taxon>
        <taxon>Gunneridae</taxon>
        <taxon>Pentapetalae</taxon>
        <taxon>asterids</taxon>
        <taxon>campanulids</taxon>
        <taxon>Asterales</taxon>
        <taxon>Asteraceae</taxon>
        <taxon>Carduoideae</taxon>
        <taxon>Cardueae</taxon>
        <taxon>Centaureinae</taxon>
        <taxon>Centaurea</taxon>
    </lineage>
</organism>
<reference evidence="8" key="1">
    <citation type="submission" date="2023-03" db="EMBL/GenBank/DDBJ databases">
        <title>Chromosome-scale reference genome and RAD-based genetic map of yellow starthistle (Centaurea solstitialis) reveal putative structural variation and QTLs associated with invader traits.</title>
        <authorList>
            <person name="Reatini B."/>
            <person name="Cang F.A."/>
            <person name="Jiang Q."/>
            <person name="Mckibben M.T.W."/>
            <person name="Barker M.S."/>
            <person name="Rieseberg L.H."/>
            <person name="Dlugosch K.M."/>
        </authorList>
    </citation>
    <scope>NUCLEOTIDE SEQUENCE</scope>
    <source>
        <strain evidence="8">CAN-66</strain>
        <tissue evidence="8">Leaf</tissue>
    </source>
</reference>
<evidence type="ECO:0000256" key="5">
    <source>
        <dbReference type="ARBA" id="ARBA00023242"/>
    </source>
</evidence>
<dbReference type="SUPFAM" id="SSF55455">
    <property type="entry name" value="SRF-like"/>
    <property type="match status" value="1"/>
</dbReference>
<evidence type="ECO:0000256" key="6">
    <source>
        <dbReference type="SAM" id="MobiDB-lite"/>
    </source>
</evidence>
<evidence type="ECO:0000256" key="1">
    <source>
        <dbReference type="ARBA" id="ARBA00004123"/>
    </source>
</evidence>
<evidence type="ECO:0000313" key="9">
    <source>
        <dbReference type="Proteomes" id="UP001172457"/>
    </source>
</evidence>
<dbReference type="SMART" id="SM00432">
    <property type="entry name" value="MADS"/>
    <property type="match status" value="1"/>
</dbReference>
<protein>
    <recommendedName>
        <fullName evidence="7">MADS-box domain-containing protein</fullName>
    </recommendedName>
</protein>